<dbReference type="EMBL" id="JABBWE010000011">
    <property type="protein sequence ID" value="KAG1799490.1"/>
    <property type="molecule type" value="Genomic_DNA"/>
</dbReference>
<evidence type="ECO:0000313" key="2">
    <source>
        <dbReference type="EMBL" id="KAG1799490.1"/>
    </source>
</evidence>
<feature type="region of interest" description="Disordered" evidence="1">
    <location>
        <begin position="67"/>
        <end position="150"/>
    </location>
</feature>
<dbReference type="RefSeq" id="XP_041163889.1">
    <property type="nucleotide sequence ID" value="XM_041306019.1"/>
</dbReference>
<reference evidence="2" key="1">
    <citation type="journal article" date="2020" name="New Phytol.">
        <title>Comparative genomics reveals dynamic genome evolution in host specialist ectomycorrhizal fungi.</title>
        <authorList>
            <person name="Lofgren L.A."/>
            <person name="Nguyen N.H."/>
            <person name="Vilgalys R."/>
            <person name="Ruytinx J."/>
            <person name="Liao H.L."/>
            <person name="Branco S."/>
            <person name="Kuo A."/>
            <person name="LaButti K."/>
            <person name="Lipzen A."/>
            <person name="Andreopoulos W."/>
            <person name="Pangilinan J."/>
            <person name="Riley R."/>
            <person name="Hundley H."/>
            <person name="Na H."/>
            <person name="Barry K."/>
            <person name="Grigoriev I.V."/>
            <person name="Stajich J.E."/>
            <person name="Kennedy P.G."/>
        </authorList>
    </citation>
    <scope>NUCLEOTIDE SEQUENCE</scope>
    <source>
        <strain evidence="2">S12</strain>
    </source>
</reference>
<name>A0A9P7DP19_9AGAM</name>
<sequence>MPLPDLSLLLHHPIPPDGPALSLLLHHPIPSDGAADFHALPDLSLLLHHPIPPDGTADFSALVRPRGGADASMNLPGPQLPPKNHQPLPPDPQLPLWSPPDTSAQCAPPSIWPSPMGAQRAPPSTLHPPHSQHPPPHFSGTGGRSGHTRLSLLPLPWKKKPSFSHGSPRCQHTTVARCLALLPSPLLVTLVHSRNCGMGLGAHSLFGG</sequence>
<dbReference type="GeneID" id="64599783"/>
<dbReference type="AlphaFoldDB" id="A0A9P7DP19"/>
<gene>
    <name evidence="2" type="ORF">HD556DRAFT_1439871</name>
</gene>
<protein>
    <submittedName>
        <fullName evidence="2">Uncharacterized protein</fullName>
    </submittedName>
</protein>
<keyword evidence="3" id="KW-1185">Reference proteome</keyword>
<evidence type="ECO:0000313" key="3">
    <source>
        <dbReference type="Proteomes" id="UP000719766"/>
    </source>
</evidence>
<organism evidence="2 3">
    <name type="scientific">Suillus plorans</name>
    <dbReference type="NCBI Taxonomy" id="116603"/>
    <lineage>
        <taxon>Eukaryota</taxon>
        <taxon>Fungi</taxon>
        <taxon>Dikarya</taxon>
        <taxon>Basidiomycota</taxon>
        <taxon>Agaricomycotina</taxon>
        <taxon>Agaricomycetes</taxon>
        <taxon>Agaricomycetidae</taxon>
        <taxon>Boletales</taxon>
        <taxon>Suillineae</taxon>
        <taxon>Suillaceae</taxon>
        <taxon>Suillus</taxon>
    </lineage>
</organism>
<dbReference type="Proteomes" id="UP000719766">
    <property type="component" value="Unassembled WGS sequence"/>
</dbReference>
<evidence type="ECO:0000256" key="1">
    <source>
        <dbReference type="SAM" id="MobiDB-lite"/>
    </source>
</evidence>
<comment type="caution">
    <text evidence="2">The sequence shown here is derived from an EMBL/GenBank/DDBJ whole genome shotgun (WGS) entry which is preliminary data.</text>
</comment>
<proteinExistence type="predicted"/>
<accession>A0A9P7DP19</accession>
<dbReference type="OrthoDB" id="2693146at2759"/>